<feature type="transmembrane region" description="Helical" evidence="1">
    <location>
        <begin position="12"/>
        <end position="36"/>
    </location>
</feature>
<evidence type="ECO:0000256" key="1">
    <source>
        <dbReference type="SAM" id="Phobius"/>
    </source>
</evidence>
<feature type="transmembrane region" description="Helical" evidence="1">
    <location>
        <begin position="127"/>
        <end position="147"/>
    </location>
</feature>
<reference evidence="2 3" key="1">
    <citation type="submission" date="2017-05" db="EMBL/GenBank/DDBJ databases">
        <authorList>
            <person name="Varghese N."/>
            <person name="Submissions S."/>
        </authorList>
    </citation>
    <scope>NUCLEOTIDE SEQUENCE [LARGE SCALE GENOMIC DNA]</scope>
    <source>
        <strain evidence="2 3">DSM 26001</strain>
    </source>
</reference>
<protein>
    <submittedName>
        <fullName evidence="2">Uncharacterized protein</fullName>
    </submittedName>
</protein>
<proteinExistence type="predicted"/>
<organism evidence="2 3">
    <name type="scientific">Noviherbaspirillum suwonense</name>
    <dbReference type="NCBI Taxonomy" id="1224511"/>
    <lineage>
        <taxon>Bacteria</taxon>
        <taxon>Pseudomonadati</taxon>
        <taxon>Pseudomonadota</taxon>
        <taxon>Betaproteobacteria</taxon>
        <taxon>Burkholderiales</taxon>
        <taxon>Oxalobacteraceae</taxon>
        <taxon>Noviherbaspirillum</taxon>
    </lineage>
</organism>
<feature type="transmembrane region" description="Helical" evidence="1">
    <location>
        <begin position="188"/>
        <end position="210"/>
    </location>
</feature>
<keyword evidence="1" id="KW-0472">Membrane</keyword>
<keyword evidence="1" id="KW-0812">Transmembrane</keyword>
<gene>
    <name evidence="2" type="ORF">SAMN06295970_10843</name>
</gene>
<dbReference type="RefSeq" id="WP_283442546.1">
    <property type="nucleotide sequence ID" value="NZ_FXUL01000008.1"/>
</dbReference>
<comment type="caution">
    <text evidence="2">The sequence shown here is derived from an EMBL/GenBank/DDBJ whole genome shotgun (WGS) entry which is preliminary data.</text>
</comment>
<evidence type="ECO:0000313" key="3">
    <source>
        <dbReference type="Proteomes" id="UP001158049"/>
    </source>
</evidence>
<evidence type="ECO:0000313" key="2">
    <source>
        <dbReference type="EMBL" id="SMP62138.1"/>
    </source>
</evidence>
<name>A0ABY1Q7N9_9BURK</name>
<dbReference type="Proteomes" id="UP001158049">
    <property type="component" value="Unassembled WGS sequence"/>
</dbReference>
<sequence>MKTRFNAFYDRNASLLLLTLLLADLTFLAIYLFHGLTPYFANPLFNLEADNGYAERYQYLKYVGIMVLLSCLCVKRKRLSFLPWILLFAYFLADDAWQLHEELGAWIAERIPYQPPFRLRTQDLGELLVSAMAGLILLPSFLATYYFGPPSVRKIFHDLLLFLALLLAFAVGVDMVHATFIGSPRIELVLGVIEDGGELIAISLFGWYVFLLTRLSSGREAYLLPVFLTPMKVVQTG</sequence>
<keyword evidence="1" id="KW-1133">Transmembrane helix</keyword>
<feature type="transmembrane region" description="Helical" evidence="1">
    <location>
        <begin position="56"/>
        <end position="74"/>
    </location>
</feature>
<accession>A0ABY1Q7N9</accession>
<feature type="transmembrane region" description="Helical" evidence="1">
    <location>
        <begin position="159"/>
        <end position="182"/>
    </location>
</feature>
<dbReference type="EMBL" id="FXUL01000008">
    <property type="protein sequence ID" value="SMP62138.1"/>
    <property type="molecule type" value="Genomic_DNA"/>
</dbReference>
<keyword evidence="3" id="KW-1185">Reference proteome</keyword>